<dbReference type="Proteomes" id="UP001497444">
    <property type="component" value="Unassembled WGS sequence"/>
</dbReference>
<comment type="caution">
    <text evidence="1">The sequence shown here is derived from an EMBL/GenBank/DDBJ whole genome shotgun (WGS) entry which is preliminary data.</text>
</comment>
<evidence type="ECO:0000313" key="2">
    <source>
        <dbReference type="Proteomes" id="UP001497444"/>
    </source>
</evidence>
<protein>
    <recommendedName>
        <fullName evidence="3">MBG domain-containing protein</fullName>
    </recommendedName>
</protein>
<dbReference type="EMBL" id="CAXAQS010000994">
    <property type="protein sequence ID" value="CAK9254193.1"/>
    <property type="molecule type" value="Genomic_DNA"/>
</dbReference>
<reference evidence="1" key="1">
    <citation type="submission" date="2024-02" db="EMBL/GenBank/DDBJ databases">
        <authorList>
            <consortium name="ELIXIR-Norway"/>
            <consortium name="Elixir Norway"/>
        </authorList>
    </citation>
    <scope>NUCLEOTIDE SEQUENCE</scope>
</reference>
<organism evidence="1 2">
    <name type="scientific">Sphagnum jensenii</name>
    <dbReference type="NCBI Taxonomy" id="128206"/>
    <lineage>
        <taxon>Eukaryota</taxon>
        <taxon>Viridiplantae</taxon>
        <taxon>Streptophyta</taxon>
        <taxon>Embryophyta</taxon>
        <taxon>Bryophyta</taxon>
        <taxon>Sphagnophytina</taxon>
        <taxon>Sphagnopsida</taxon>
        <taxon>Sphagnales</taxon>
        <taxon>Sphagnaceae</taxon>
        <taxon>Sphagnum</taxon>
    </lineage>
</organism>
<keyword evidence="2" id="KW-1185">Reference proteome</keyword>
<evidence type="ECO:0000313" key="1">
    <source>
        <dbReference type="EMBL" id="CAK9254193.1"/>
    </source>
</evidence>
<name>A0ABP0VIE1_9BRYO</name>
<accession>A0ABP0VIE1</accession>
<proteinExistence type="predicted"/>
<gene>
    <name evidence="1" type="ORF">CSSPJE1EN1_LOCUS29571</name>
</gene>
<sequence>MEYTDGTNWYSLATENFVINTLTTLKPCMLASTTNLAATYVNGTAGVGATLTSTASATFSIDGVMPSTNDRILIKDQTSAVQNGIYVVTNAGSASTSWVLTRATDYDSPSQMIRGGVVDVALGNTNAVSSWMQRLLWSQWVPVLLSLRSCRKTALTVSWELLIKSWSLLRVMWRP</sequence>
<evidence type="ECO:0008006" key="3">
    <source>
        <dbReference type="Google" id="ProtNLM"/>
    </source>
</evidence>